<evidence type="ECO:0000313" key="2">
    <source>
        <dbReference type="EMBL" id="NOH16262.1"/>
    </source>
</evidence>
<protein>
    <submittedName>
        <fullName evidence="2">Cell wall-binding repeat-containing protein</fullName>
    </submittedName>
</protein>
<dbReference type="InterPro" id="IPR051922">
    <property type="entry name" value="Bact_Sporulation_Assoc"/>
</dbReference>
<dbReference type="Pfam" id="PF04122">
    <property type="entry name" value="CW_binding_2"/>
    <property type="match status" value="3"/>
</dbReference>
<name>A0A7Y4DDF7_CLOCO</name>
<dbReference type="PANTHER" id="PTHR30032">
    <property type="entry name" value="N-ACETYLMURAMOYL-L-ALANINE AMIDASE-RELATED"/>
    <property type="match status" value="1"/>
</dbReference>
<feature type="signal peptide" evidence="1">
    <location>
        <begin position="1"/>
        <end position="24"/>
    </location>
</feature>
<dbReference type="InterPro" id="IPR007253">
    <property type="entry name" value="Cell_wall-bd_2"/>
</dbReference>
<keyword evidence="1" id="KW-0732">Signal</keyword>
<feature type="chain" id="PRO_5038372171" evidence="1">
    <location>
        <begin position="25"/>
        <end position="352"/>
    </location>
</feature>
<comment type="caution">
    <text evidence="2">The sequence shown here is derived from an EMBL/GenBank/DDBJ whole genome shotgun (WGS) entry which is preliminary data.</text>
</comment>
<reference evidence="2 3" key="1">
    <citation type="submission" date="2020-05" db="EMBL/GenBank/DDBJ databases">
        <title>Draft genome sequence of Clostridium cochlearium strain AGROS13 isolated from a sheep dairy farm in New Zealand.</title>
        <authorList>
            <person name="Gupta T.B."/>
            <person name="Jauregui R."/>
            <person name="Risson A.N."/>
            <person name="Brightwell G."/>
            <person name="Maclean P."/>
        </authorList>
    </citation>
    <scope>NUCLEOTIDE SEQUENCE [LARGE SCALE GENOMIC DNA]</scope>
    <source>
        <strain evidence="2 3">AGROS13</strain>
    </source>
</reference>
<proteinExistence type="predicted"/>
<evidence type="ECO:0000313" key="3">
    <source>
        <dbReference type="Proteomes" id="UP000528432"/>
    </source>
</evidence>
<dbReference type="RefSeq" id="WP_171303488.1">
    <property type="nucleotide sequence ID" value="NZ_JABFIF010000013.1"/>
</dbReference>
<organism evidence="2 3">
    <name type="scientific">Clostridium cochlearium</name>
    <dbReference type="NCBI Taxonomy" id="1494"/>
    <lineage>
        <taxon>Bacteria</taxon>
        <taxon>Bacillati</taxon>
        <taxon>Bacillota</taxon>
        <taxon>Clostridia</taxon>
        <taxon>Eubacteriales</taxon>
        <taxon>Clostridiaceae</taxon>
        <taxon>Clostridium</taxon>
    </lineage>
</organism>
<dbReference type="EMBL" id="JABFIF010000013">
    <property type="protein sequence ID" value="NOH16262.1"/>
    <property type="molecule type" value="Genomic_DNA"/>
</dbReference>
<accession>A0A7Y4DDF7</accession>
<evidence type="ECO:0000256" key="1">
    <source>
        <dbReference type="SAM" id="SignalP"/>
    </source>
</evidence>
<dbReference type="Proteomes" id="UP000528432">
    <property type="component" value="Unassembled WGS sequence"/>
</dbReference>
<dbReference type="PANTHER" id="PTHR30032:SF8">
    <property type="entry name" value="GERMINATION-SPECIFIC N-ACETYLMURAMOYL-L-ALANINE AMIDASE"/>
    <property type="match status" value="1"/>
</dbReference>
<sequence>MNKRKIKYIISTCLSLALATSFTAGTVNVKAAEDGGKIFTIIGEKGATRLAGKDRFETSIKIADRFKSENVGKIDNVIIASAYGYADALSGSVLAKKVNAPMLLVGKTVEESKTTMDYINTHLNKGGKIYILGGTGVINNKFIDKFKSMGYSTNNIKRLGGKNRLETCKYIADEVNTQKGKGIVIASANGFADALSASAPAAIKQYPVLLTNKDSLSNEIKSVITKVQPTEVYIVGGQGVISSSIEKEVKSLSKNAKIVRLGGKDRYETSYKIVDNFKGDKNGALMVASGKNFPDALSGAPLAAKLNASLLLVDENSVDRQKYLVNKLNAGEEIILGGQGSISDSIENKLLY</sequence>
<gene>
    <name evidence="2" type="ORF">HMJ28_07685</name>
</gene>
<dbReference type="Gene3D" id="3.40.50.12090">
    <property type="match status" value="3"/>
</dbReference>
<dbReference type="AlphaFoldDB" id="A0A7Y4DDF7"/>